<dbReference type="Pfam" id="PF13646">
    <property type="entry name" value="HEAT_2"/>
    <property type="match status" value="1"/>
</dbReference>
<keyword evidence="2" id="KW-1185">Reference proteome</keyword>
<accession>A0ABQ3VVK2</accession>
<dbReference type="SUPFAM" id="SSF48371">
    <property type="entry name" value="ARM repeat"/>
    <property type="match status" value="1"/>
</dbReference>
<protein>
    <submittedName>
        <fullName evidence="1">Uncharacterized protein</fullName>
    </submittedName>
</protein>
<dbReference type="InterPro" id="IPR011989">
    <property type="entry name" value="ARM-like"/>
</dbReference>
<evidence type="ECO:0000313" key="1">
    <source>
        <dbReference type="EMBL" id="GHO89403.1"/>
    </source>
</evidence>
<sequence>MSLEHQGSVYEATALAVPFLLAILADPQTPDKREFIHFLAHIGCNGLYLNHRYQCLSTQHYSRMAKDADPISWREENALYEQLHEDTHRSFREGLSIFLLLLSDPDPVVRQEVAFLLAAFPEARAMLLPPLITQLRCEENEYVQCSLLLSLGYLLPPTPDAVQLLSLYMEQGETRLLQFIAANALCTLLKDQTPENAVHVMFEVFAHPDALQPSYEQLSPIWGSGWIHARALYYLSLLTSSPHRMLILERLIELFPTVDSPVDYDCADLLVRIAFYEKQFRFQPHSTFNDLDPLQQTVLRTLAAKEMPGGGTELNDYFGAETLACMDFPANRRGLKAFLETATCQ</sequence>
<gene>
    <name evidence="1" type="ORF">KSZ_74090</name>
</gene>
<comment type="caution">
    <text evidence="1">The sequence shown here is derived from an EMBL/GenBank/DDBJ whole genome shotgun (WGS) entry which is preliminary data.</text>
</comment>
<dbReference type="EMBL" id="BNJJ01000036">
    <property type="protein sequence ID" value="GHO89403.1"/>
    <property type="molecule type" value="Genomic_DNA"/>
</dbReference>
<dbReference type="RefSeq" id="WP_201366925.1">
    <property type="nucleotide sequence ID" value="NZ_BNJJ01000036.1"/>
</dbReference>
<dbReference type="Gene3D" id="1.25.10.10">
    <property type="entry name" value="Leucine-rich Repeat Variant"/>
    <property type="match status" value="1"/>
</dbReference>
<evidence type="ECO:0000313" key="2">
    <source>
        <dbReference type="Proteomes" id="UP000635565"/>
    </source>
</evidence>
<dbReference type="InterPro" id="IPR016024">
    <property type="entry name" value="ARM-type_fold"/>
</dbReference>
<dbReference type="Proteomes" id="UP000635565">
    <property type="component" value="Unassembled WGS sequence"/>
</dbReference>
<proteinExistence type="predicted"/>
<name>A0ABQ3VVK2_9CHLR</name>
<organism evidence="1 2">
    <name type="scientific">Dictyobacter formicarum</name>
    <dbReference type="NCBI Taxonomy" id="2778368"/>
    <lineage>
        <taxon>Bacteria</taxon>
        <taxon>Bacillati</taxon>
        <taxon>Chloroflexota</taxon>
        <taxon>Ktedonobacteria</taxon>
        <taxon>Ktedonobacterales</taxon>
        <taxon>Dictyobacteraceae</taxon>
        <taxon>Dictyobacter</taxon>
    </lineage>
</organism>
<reference evidence="1 2" key="1">
    <citation type="journal article" date="2021" name="Int. J. Syst. Evol. Microbiol.">
        <title>Reticulibacter mediterranei gen. nov., sp. nov., within the new family Reticulibacteraceae fam. nov., and Ktedonospora formicarum gen. nov., sp. nov., Ktedonobacter robiniae sp. nov., Dictyobacter formicarum sp. nov. and Dictyobacter arantiisoli sp. nov., belonging to the class Ktedonobacteria.</title>
        <authorList>
            <person name="Yabe S."/>
            <person name="Zheng Y."/>
            <person name="Wang C.M."/>
            <person name="Sakai Y."/>
            <person name="Abe K."/>
            <person name="Yokota A."/>
            <person name="Donadio S."/>
            <person name="Cavaletti L."/>
            <person name="Monciardini P."/>
        </authorList>
    </citation>
    <scope>NUCLEOTIDE SEQUENCE [LARGE SCALE GENOMIC DNA]</scope>
    <source>
        <strain evidence="1 2">SOSP1-9</strain>
    </source>
</reference>